<keyword evidence="4" id="KW-1185">Reference proteome</keyword>
<feature type="signal peptide" evidence="2">
    <location>
        <begin position="1"/>
        <end position="27"/>
    </location>
</feature>
<reference evidence="3 4" key="1">
    <citation type="submission" date="2022-05" db="EMBL/GenBank/DDBJ databases">
        <title>Corynebacterium sp. B5-R-101 sp. nov., isolated from human feces.</title>
        <authorList>
            <person name="Shamsuzzaman M."/>
            <person name="Dahal R.H."/>
        </authorList>
    </citation>
    <scope>NUCLEOTIDE SEQUENCE [LARGE SCALE GENOMIC DNA]</scope>
    <source>
        <strain evidence="3 4">B5-R-101</strain>
    </source>
</reference>
<proteinExistence type="predicted"/>
<accession>A0ABT0T8S2</accession>
<feature type="region of interest" description="Disordered" evidence="1">
    <location>
        <begin position="30"/>
        <end position="96"/>
    </location>
</feature>
<evidence type="ECO:0000256" key="2">
    <source>
        <dbReference type="SAM" id="SignalP"/>
    </source>
</evidence>
<feature type="chain" id="PRO_5045602145" description="Or membrane protein" evidence="2">
    <location>
        <begin position="28"/>
        <end position="143"/>
    </location>
</feature>
<sequence>MRNFRTAAVAAATAVTVAFGGTVVASAETANTNEGTTSSTENTNEGSSNEGSSSSFTQLGKKWGAWEEGEDGKPVVKPENKVTGEDMWGTETDPNMPEWASKWKKGAIALGVSSVIGAIIGAYNYAVYNNIIPQHVLDPIFRR</sequence>
<evidence type="ECO:0000313" key="4">
    <source>
        <dbReference type="Proteomes" id="UP001203579"/>
    </source>
</evidence>
<evidence type="ECO:0000256" key="1">
    <source>
        <dbReference type="SAM" id="MobiDB-lite"/>
    </source>
</evidence>
<keyword evidence="2" id="KW-0732">Signal</keyword>
<feature type="compositionally biased region" description="Basic and acidic residues" evidence="1">
    <location>
        <begin position="71"/>
        <end position="84"/>
    </location>
</feature>
<dbReference type="EMBL" id="JAMKFF010000003">
    <property type="protein sequence ID" value="MCL8493479.1"/>
    <property type="molecule type" value="Genomic_DNA"/>
</dbReference>
<dbReference type="RefSeq" id="WP_070596907.1">
    <property type="nucleotide sequence ID" value="NZ_JAMFTR010000003.1"/>
</dbReference>
<gene>
    <name evidence="3" type="ORF">M5J06_04935</name>
</gene>
<protein>
    <recommendedName>
        <fullName evidence="5">Or membrane protein</fullName>
    </recommendedName>
</protein>
<name>A0ABT0T8S2_9CORY</name>
<evidence type="ECO:0000313" key="3">
    <source>
        <dbReference type="EMBL" id="MCL8493479.1"/>
    </source>
</evidence>
<organism evidence="3 4">
    <name type="scientific">Corynebacterium intestinale</name>
    <dbReference type="NCBI Taxonomy" id="2943492"/>
    <lineage>
        <taxon>Bacteria</taxon>
        <taxon>Bacillati</taxon>
        <taxon>Actinomycetota</taxon>
        <taxon>Actinomycetes</taxon>
        <taxon>Mycobacteriales</taxon>
        <taxon>Corynebacteriaceae</taxon>
        <taxon>Corynebacterium</taxon>
    </lineage>
</organism>
<feature type="compositionally biased region" description="Low complexity" evidence="1">
    <location>
        <begin position="30"/>
        <end position="55"/>
    </location>
</feature>
<dbReference type="Proteomes" id="UP001203579">
    <property type="component" value="Unassembled WGS sequence"/>
</dbReference>
<comment type="caution">
    <text evidence="3">The sequence shown here is derived from an EMBL/GenBank/DDBJ whole genome shotgun (WGS) entry which is preliminary data.</text>
</comment>
<evidence type="ECO:0008006" key="5">
    <source>
        <dbReference type="Google" id="ProtNLM"/>
    </source>
</evidence>